<gene>
    <name evidence="1" type="ORF">ASPBRDRAFT_585597</name>
</gene>
<organism evidence="1 2">
    <name type="scientific">Aspergillus brasiliensis (strain CBS 101740 / IMI 381727 / IBT 21946)</name>
    <dbReference type="NCBI Taxonomy" id="767769"/>
    <lineage>
        <taxon>Eukaryota</taxon>
        <taxon>Fungi</taxon>
        <taxon>Dikarya</taxon>
        <taxon>Ascomycota</taxon>
        <taxon>Pezizomycotina</taxon>
        <taxon>Eurotiomycetes</taxon>
        <taxon>Eurotiomycetidae</taxon>
        <taxon>Eurotiales</taxon>
        <taxon>Aspergillaceae</taxon>
        <taxon>Aspergillus</taxon>
        <taxon>Aspergillus subgen. Circumdati</taxon>
    </lineage>
</organism>
<name>A0A1L9UK20_ASPBC</name>
<evidence type="ECO:0000313" key="1">
    <source>
        <dbReference type="EMBL" id="OJJ72043.1"/>
    </source>
</evidence>
<dbReference type="Proteomes" id="UP000184499">
    <property type="component" value="Unassembled WGS sequence"/>
</dbReference>
<evidence type="ECO:0000313" key="2">
    <source>
        <dbReference type="Proteomes" id="UP000184499"/>
    </source>
</evidence>
<dbReference type="AlphaFoldDB" id="A0A1L9UK20"/>
<accession>A0A1L9UK20</accession>
<dbReference type="GeneID" id="93580409"/>
<dbReference type="RefSeq" id="XP_067479291.1">
    <property type="nucleotide sequence ID" value="XM_067627921.1"/>
</dbReference>
<protein>
    <submittedName>
        <fullName evidence="1">Uncharacterized protein</fullName>
    </submittedName>
</protein>
<dbReference type="VEuPathDB" id="FungiDB:ASPBRDRAFT_585597"/>
<reference evidence="2" key="1">
    <citation type="journal article" date="2017" name="Genome Biol.">
        <title>Comparative genomics reveals high biological diversity and specific adaptations in the industrially and medically important fungal genus Aspergillus.</title>
        <authorList>
            <person name="de Vries R.P."/>
            <person name="Riley R."/>
            <person name="Wiebenga A."/>
            <person name="Aguilar-Osorio G."/>
            <person name="Amillis S."/>
            <person name="Uchima C.A."/>
            <person name="Anderluh G."/>
            <person name="Asadollahi M."/>
            <person name="Askin M."/>
            <person name="Barry K."/>
            <person name="Battaglia E."/>
            <person name="Bayram O."/>
            <person name="Benocci T."/>
            <person name="Braus-Stromeyer S.A."/>
            <person name="Caldana C."/>
            <person name="Canovas D."/>
            <person name="Cerqueira G.C."/>
            <person name="Chen F."/>
            <person name="Chen W."/>
            <person name="Choi C."/>
            <person name="Clum A."/>
            <person name="Dos Santos R.A."/>
            <person name="Damasio A.R."/>
            <person name="Diallinas G."/>
            <person name="Emri T."/>
            <person name="Fekete E."/>
            <person name="Flipphi M."/>
            <person name="Freyberg S."/>
            <person name="Gallo A."/>
            <person name="Gournas C."/>
            <person name="Habgood R."/>
            <person name="Hainaut M."/>
            <person name="Harispe M.L."/>
            <person name="Henrissat B."/>
            <person name="Hilden K.S."/>
            <person name="Hope R."/>
            <person name="Hossain A."/>
            <person name="Karabika E."/>
            <person name="Karaffa L."/>
            <person name="Karanyi Z."/>
            <person name="Krasevec N."/>
            <person name="Kuo A."/>
            <person name="Kusch H."/>
            <person name="LaButti K."/>
            <person name="Lagendijk E.L."/>
            <person name="Lapidus A."/>
            <person name="Levasseur A."/>
            <person name="Lindquist E."/>
            <person name="Lipzen A."/>
            <person name="Logrieco A.F."/>
            <person name="MacCabe A."/>
            <person name="Maekelae M.R."/>
            <person name="Malavazi I."/>
            <person name="Melin P."/>
            <person name="Meyer V."/>
            <person name="Mielnichuk N."/>
            <person name="Miskei M."/>
            <person name="Molnar A.P."/>
            <person name="Mule G."/>
            <person name="Ngan C.Y."/>
            <person name="Orejas M."/>
            <person name="Orosz E."/>
            <person name="Ouedraogo J.P."/>
            <person name="Overkamp K.M."/>
            <person name="Park H.-S."/>
            <person name="Perrone G."/>
            <person name="Piumi F."/>
            <person name="Punt P.J."/>
            <person name="Ram A.F."/>
            <person name="Ramon A."/>
            <person name="Rauscher S."/>
            <person name="Record E."/>
            <person name="Riano-Pachon D.M."/>
            <person name="Robert V."/>
            <person name="Roehrig J."/>
            <person name="Ruller R."/>
            <person name="Salamov A."/>
            <person name="Salih N.S."/>
            <person name="Samson R.A."/>
            <person name="Sandor E."/>
            <person name="Sanguinetti M."/>
            <person name="Schuetze T."/>
            <person name="Sepcic K."/>
            <person name="Shelest E."/>
            <person name="Sherlock G."/>
            <person name="Sophianopoulou V."/>
            <person name="Squina F.M."/>
            <person name="Sun H."/>
            <person name="Susca A."/>
            <person name="Todd R.B."/>
            <person name="Tsang A."/>
            <person name="Unkles S.E."/>
            <person name="van de Wiele N."/>
            <person name="van Rossen-Uffink D."/>
            <person name="Oliveira J.V."/>
            <person name="Vesth T.C."/>
            <person name="Visser J."/>
            <person name="Yu J.-H."/>
            <person name="Zhou M."/>
            <person name="Andersen M.R."/>
            <person name="Archer D.B."/>
            <person name="Baker S.E."/>
            <person name="Benoit I."/>
            <person name="Brakhage A.A."/>
            <person name="Braus G.H."/>
            <person name="Fischer R."/>
            <person name="Frisvad J.C."/>
            <person name="Goldman G.H."/>
            <person name="Houbraken J."/>
            <person name="Oakley B."/>
            <person name="Pocsi I."/>
            <person name="Scazzocchio C."/>
            <person name="Seiboth B."/>
            <person name="vanKuyk P.A."/>
            <person name="Wortman J."/>
            <person name="Dyer P.S."/>
            <person name="Grigoriev I.V."/>
        </authorList>
    </citation>
    <scope>NUCLEOTIDE SEQUENCE [LARGE SCALE GENOMIC DNA]</scope>
    <source>
        <strain evidence="2">CBS 101740 / IMI 381727 / IBT 21946</strain>
    </source>
</reference>
<proteinExistence type="predicted"/>
<dbReference type="EMBL" id="KV878684">
    <property type="protein sequence ID" value="OJJ72043.1"/>
    <property type="molecule type" value="Genomic_DNA"/>
</dbReference>
<sequence length="164" mass="18701">MRCKATKESLSEAEYSNRNRRAESPVDHLQPCVWLYSLKCRYMFGLGIWQCSSPIGMGVSGSGGRIAAPPKVNSTVVSIFVLLTSLPIRFLLDGVNHQLEQRSLMVATITRSNDHQFQPHLPQGILHDTSSLYTNYYNCLLTAIKRTTRNLHRVVQQWQNTYQF</sequence>
<keyword evidence="2" id="KW-1185">Reference proteome</keyword>